<feature type="compositionally biased region" description="Basic and acidic residues" evidence="1">
    <location>
        <begin position="75"/>
        <end position="90"/>
    </location>
</feature>
<protein>
    <submittedName>
        <fullName evidence="2">Uncharacterized protein</fullName>
    </submittedName>
</protein>
<feature type="compositionally biased region" description="Basic and acidic residues" evidence="1">
    <location>
        <begin position="53"/>
        <end position="63"/>
    </location>
</feature>
<feature type="compositionally biased region" description="Acidic residues" evidence="1">
    <location>
        <begin position="64"/>
        <end position="73"/>
    </location>
</feature>
<organism evidence="2 3">
    <name type="scientific">Nocardia terpenica</name>
    <dbReference type="NCBI Taxonomy" id="455432"/>
    <lineage>
        <taxon>Bacteria</taxon>
        <taxon>Bacillati</taxon>
        <taxon>Actinomycetota</taxon>
        <taxon>Actinomycetes</taxon>
        <taxon>Mycobacteriales</taxon>
        <taxon>Nocardiaceae</taxon>
        <taxon>Nocardia</taxon>
    </lineage>
</organism>
<accession>A0A6G9Z060</accession>
<evidence type="ECO:0000313" key="3">
    <source>
        <dbReference type="Proteomes" id="UP000500953"/>
    </source>
</evidence>
<feature type="region of interest" description="Disordered" evidence="1">
    <location>
        <begin position="1"/>
        <end position="26"/>
    </location>
</feature>
<name>A0A6G9Z060_9NOCA</name>
<dbReference type="AlphaFoldDB" id="A0A6G9Z060"/>
<feature type="compositionally biased region" description="Acidic residues" evidence="1">
    <location>
        <begin position="1"/>
        <end position="11"/>
    </location>
</feature>
<reference evidence="2 3" key="1">
    <citation type="journal article" date="2019" name="ACS Chem. Biol.">
        <title>Identification and Mobilization of a Cryptic Antibiotic Biosynthesis Gene Locus from a Human-Pathogenic Nocardia Isolate.</title>
        <authorList>
            <person name="Herisse M."/>
            <person name="Ishida K."/>
            <person name="Porter J.L."/>
            <person name="Howden B."/>
            <person name="Hertweck C."/>
            <person name="Stinear T.P."/>
            <person name="Pidot S.J."/>
        </authorList>
    </citation>
    <scope>NUCLEOTIDE SEQUENCE [LARGE SCALE GENOMIC DNA]</scope>
    <source>
        <strain evidence="2 3">AUSMDU00012715</strain>
    </source>
</reference>
<feature type="region of interest" description="Disordered" evidence="1">
    <location>
        <begin position="47"/>
        <end position="90"/>
    </location>
</feature>
<proteinExistence type="predicted"/>
<evidence type="ECO:0000313" key="2">
    <source>
        <dbReference type="EMBL" id="QIS18747.1"/>
    </source>
</evidence>
<dbReference type="Proteomes" id="UP000500953">
    <property type="component" value="Chromosome"/>
</dbReference>
<dbReference type="RefSeq" id="WP_167486068.1">
    <property type="nucleotide sequence ID" value="NZ_CP046173.1"/>
</dbReference>
<gene>
    <name evidence="2" type="ORF">F6W96_11050</name>
</gene>
<sequence length="90" mass="10744">MTDDNTPDDPYEERIAGKIVRRSTTEYSPEEMAKYNAMFDDIEKQRAQIPPGEVRRLPDKMGDQDFEGTEYEEWVNQRRRERDARGEDDR</sequence>
<dbReference type="EMBL" id="CP046173">
    <property type="protein sequence ID" value="QIS18747.1"/>
    <property type="molecule type" value="Genomic_DNA"/>
</dbReference>
<evidence type="ECO:0000256" key="1">
    <source>
        <dbReference type="SAM" id="MobiDB-lite"/>
    </source>
</evidence>